<accession>A0A7T8HF25</accession>
<organism evidence="2 3">
    <name type="scientific">Caligus rogercresseyi</name>
    <name type="common">Sea louse</name>
    <dbReference type="NCBI Taxonomy" id="217165"/>
    <lineage>
        <taxon>Eukaryota</taxon>
        <taxon>Metazoa</taxon>
        <taxon>Ecdysozoa</taxon>
        <taxon>Arthropoda</taxon>
        <taxon>Crustacea</taxon>
        <taxon>Multicrustacea</taxon>
        <taxon>Hexanauplia</taxon>
        <taxon>Copepoda</taxon>
        <taxon>Siphonostomatoida</taxon>
        <taxon>Caligidae</taxon>
        <taxon>Caligus</taxon>
    </lineage>
</organism>
<proteinExistence type="predicted"/>
<evidence type="ECO:0000313" key="3">
    <source>
        <dbReference type="Proteomes" id="UP000595437"/>
    </source>
</evidence>
<keyword evidence="3" id="KW-1185">Reference proteome</keyword>
<feature type="region of interest" description="Disordered" evidence="1">
    <location>
        <begin position="17"/>
        <end position="80"/>
    </location>
</feature>
<sequence length="111" mass="12399">MRKTQKIAPSLLLGRSLSSFDSFSPSPKPQRPQSTRKASSGVNGRNSSSFELSSPPPSEPKLQLNSSSSKNHTDDSVTCPKCSSYIQHRVNLKRHIESKTCKQRRLQEVWS</sequence>
<evidence type="ECO:0000313" key="2">
    <source>
        <dbReference type="EMBL" id="QQP48809.1"/>
    </source>
</evidence>
<dbReference type="EMBL" id="CP045895">
    <property type="protein sequence ID" value="QQP48809.1"/>
    <property type="molecule type" value="Genomic_DNA"/>
</dbReference>
<feature type="compositionally biased region" description="Polar residues" evidence="1">
    <location>
        <begin position="31"/>
        <end position="46"/>
    </location>
</feature>
<protein>
    <submittedName>
        <fullName evidence="2">Uncharacterized protein</fullName>
    </submittedName>
</protein>
<dbReference type="Proteomes" id="UP000595437">
    <property type="component" value="Chromosome 6"/>
</dbReference>
<gene>
    <name evidence="2" type="ORF">FKW44_009239</name>
</gene>
<name>A0A7T8HF25_CALRO</name>
<evidence type="ECO:0000256" key="1">
    <source>
        <dbReference type="SAM" id="MobiDB-lite"/>
    </source>
</evidence>
<reference evidence="3" key="1">
    <citation type="submission" date="2021-01" db="EMBL/GenBank/DDBJ databases">
        <title>Caligus Genome Assembly.</title>
        <authorList>
            <person name="Gallardo-Escarate C."/>
        </authorList>
    </citation>
    <scope>NUCLEOTIDE SEQUENCE [LARGE SCALE GENOMIC DNA]</scope>
</reference>
<dbReference type="AlphaFoldDB" id="A0A7T8HF25"/>